<evidence type="ECO:0000256" key="5">
    <source>
        <dbReference type="ARBA" id="ARBA00022767"/>
    </source>
</evidence>
<evidence type="ECO:0000256" key="8">
    <source>
        <dbReference type="ARBA" id="ARBA00023002"/>
    </source>
</evidence>
<dbReference type="GO" id="GO:0016702">
    <property type="term" value="F:oxidoreductase activity, acting on single donors with incorporation of molecular oxygen, incorporation of two atoms of oxygen"/>
    <property type="evidence" value="ECO:0007669"/>
    <property type="project" value="InterPro"/>
</dbReference>
<evidence type="ECO:0000256" key="2">
    <source>
        <dbReference type="ARBA" id="ARBA00009419"/>
    </source>
</evidence>
<dbReference type="PROSITE" id="PS00081">
    <property type="entry name" value="LIPOXYGENASE_2"/>
    <property type="match status" value="1"/>
</dbReference>
<dbReference type="Gene3D" id="3.10.450.60">
    <property type="match status" value="1"/>
</dbReference>
<evidence type="ECO:0000256" key="10">
    <source>
        <dbReference type="ARBA" id="ARBA00023098"/>
    </source>
</evidence>
<organism evidence="16">
    <name type="scientific">Fagus sylvatica</name>
    <name type="common">Beechnut</name>
    <dbReference type="NCBI Taxonomy" id="28930"/>
    <lineage>
        <taxon>Eukaryota</taxon>
        <taxon>Viridiplantae</taxon>
        <taxon>Streptophyta</taxon>
        <taxon>Embryophyta</taxon>
        <taxon>Tracheophyta</taxon>
        <taxon>Spermatophyta</taxon>
        <taxon>Magnoliopsida</taxon>
        <taxon>eudicotyledons</taxon>
        <taxon>Gunneridae</taxon>
        <taxon>Pentapetalae</taxon>
        <taxon>rosids</taxon>
        <taxon>fabids</taxon>
        <taxon>Fagales</taxon>
        <taxon>Fagaceae</taxon>
        <taxon>Fagus</taxon>
    </lineage>
</organism>
<evidence type="ECO:0000256" key="14">
    <source>
        <dbReference type="SAM" id="MobiDB-lite"/>
    </source>
</evidence>
<evidence type="ECO:0000256" key="4">
    <source>
        <dbReference type="ARBA" id="ARBA00022723"/>
    </source>
</evidence>
<keyword evidence="9 12" id="KW-0408">Iron</keyword>
<dbReference type="Gene3D" id="2.60.60.20">
    <property type="entry name" value="PLAT/LH2 domain"/>
    <property type="match status" value="1"/>
</dbReference>
<dbReference type="InterPro" id="IPR001024">
    <property type="entry name" value="PLAT/LH2_dom"/>
</dbReference>
<dbReference type="GO" id="GO:0034440">
    <property type="term" value="P:lipid oxidation"/>
    <property type="evidence" value="ECO:0007669"/>
    <property type="project" value="InterPro"/>
</dbReference>
<dbReference type="InterPro" id="IPR013819">
    <property type="entry name" value="LipOase_C"/>
</dbReference>
<keyword evidence="3 13" id="KW-0444">Lipid biosynthesis</keyword>
<dbReference type="InterPro" id="IPR020834">
    <property type="entry name" value="LipOase_CS"/>
</dbReference>
<dbReference type="GO" id="GO:0031408">
    <property type="term" value="P:oxylipin biosynthetic process"/>
    <property type="evidence" value="ECO:0007669"/>
    <property type="project" value="UniProtKB-UniRule"/>
</dbReference>
<feature type="region of interest" description="Disordered" evidence="14">
    <location>
        <begin position="342"/>
        <end position="367"/>
    </location>
</feature>
<evidence type="ECO:0000256" key="13">
    <source>
        <dbReference type="RuleBase" id="RU003975"/>
    </source>
</evidence>
<reference evidence="16" key="1">
    <citation type="submission" date="2018-02" db="EMBL/GenBank/DDBJ databases">
        <authorList>
            <person name="Cohen D.B."/>
            <person name="Kent A.D."/>
        </authorList>
    </citation>
    <scope>NUCLEOTIDE SEQUENCE</scope>
</reference>
<sequence length="835" mass="94757">MKDVGARLTIKHKRKQSIWGSMMSLLVSKPHESHIPFILQFLEEYERTGMRDVAMPSDPSKPLPEDVLRSLSLGLEFENKLIELCGETENTLALNPFEKNVKLLQSPQGSICEKEDGPIPTEGRDTSIKPLSIDEMRPSTIIETLDPKARIGAITGPVDFTVTGPSQMHTGQWPCPTTQRGVPVCKGAKSSHKIMEVFNDENESKKRKIKGTVVLMKKNVLDFNDFHASFLDRVHELLGQGVSLQLISAVNVDPENQLQGKVGEPAYLEDWITTITSLTAGESAFKTYLPSETPTPLRKYREEELVNLRGDGKGELQEWDRVYDYAYYNDLGSPKHMRPILGGSSEYPYPRRGRTGRPPTETEDKSAWRTDEEFAREMLAGVNPVIIRCLQEFPPSSKLDSKVYGDQTSTITEEHIGKYLNGLSIDEAIKSNKLFILDHHDALMPYLKRINETSTKIYTSRTLLFLKEDGTLKPLAIELSLPHPDGNQFGAISKVYTPAEEGVQSCIWQLAKAYVAVIDSGYHQLISHWLHTHAAIEPFVIATNRQLSVLHPIYKLLHPHFRDTMNVNALARQVLINAGGALESTVFPRKYSMEWSSVLYKNWVFPEQALPADLIKRGMAVEDVNSPHGLRLLIEDYPYAVDGLEIWSAIKTWVEDYCSFYYKTDDMVQNDSELQSWWKELREEGHGDKKDEPWWPKMQTREELIETCTITIWIASALHAAINFGQYPYGGYPPNRPAMSRQFMPEEGKILSRHSSDEIYLGQRDSLDWTSDKTPLAAFERFGKKLEEIEDRITKRNKDEKLKNRVGPIKMPYTLLYPTSEEGLTAKGIPNSVSI</sequence>
<comment type="cofactor">
    <cofactor evidence="1 12">
        <name>Fe cation</name>
        <dbReference type="ChEBI" id="CHEBI:24875"/>
    </cofactor>
</comment>
<evidence type="ECO:0000313" key="16">
    <source>
        <dbReference type="EMBL" id="SPC99782.1"/>
    </source>
</evidence>
<gene>
    <name evidence="16" type="ORF">FSB_LOCUS27664</name>
</gene>
<dbReference type="UniPathway" id="UPA00382"/>
<dbReference type="PRINTS" id="PR00468">
    <property type="entry name" value="PLTLPOXGNASE"/>
</dbReference>
<comment type="function">
    <text evidence="13">Plant lipoxygenase may be involved in a number of diverse aspects of plant physiology including growth and development, pest resistance, and senescence or responses to wounding.</text>
</comment>
<dbReference type="AlphaFoldDB" id="A0A2N9GJJ4"/>
<dbReference type="PROSITE" id="PS00711">
    <property type="entry name" value="LIPOXYGENASE_1"/>
    <property type="match status" value="1"/>
</dbReference>
<evidence type="ECO:0000256" key="12">
    <source>
        <dbReference type="RuleBase" id="RU003974"/>
    </source>
</evidence>
<keyword evidence="6" id="KW-0276">Fatty acid metabolism</keyword>
<dbReference type="Pfam" id="PF00305">
    <property type="entry name" value="Lipoxygenase"/>
    <property type="match status" value="1"/>
</dbReference>
<accession>A0A2N9GJJ4</accession>
<evidence type="ECO:0000256" key="9">
    <source>
        <dbReference type="ARBA" id="ARBA00023004"/>
    </source>
</evidence>
<dbReference type="InterPro" id="IPR020833">
    <property type="entry name" value="LipOase_Fe_BS"/>
</dbReference>
<evidence type="ECO:0000256" key="3">
    <source>
        <dbReference type="ARBA" id="ARBA00022516"/>
    </source>
</evidence>
<dbReference type="GO" id="GO:0046872">
    <property type="term" value="F:metal ion binding"/>
    <property type="evidence" value="ECO:0007669"/>
    <property type="project" value="UniProtKB-UniRule"/>
</dbReference>
<keyword evidence="7 12" id="KW-0223">Dioxygenase</keyword>
<proteinExistence type="inferred from homology"/>
<feature type="domain" description="Lipoxygenase" evidence="15">
    <location>
        <begin position="363"/>
        <end position="835"/>
    </location>
</feature>
<dbReference type="PANTHER" id="PTHR11771">
    <property type="entry name" value="LIPOXYGENASE"/>
    <property type="match status" value="1"/>
</dbReference>
<comment type="pathway">
    <text evidence="13">Lipid metabolism; oxylipin biosynthesis.</text>
</comment>
<name>A0A2N9GJJ4_FAGSY</name>
<dbReference type="Gene3D" id="4.10.375.10">
    <property type="entry name" value="Lipoxygenase-1, Domain 2"/>
    <property type="match status" value="1"/>
</dbReference>
<keyword evidence="5 13" id="KW-0925">Oxylipin biosynthesis</keyword>
<dbReference type="EC" id="1.13.11.-" evidence="13"/>
<comment type="similarity">
    <text evidence="2 12">Belongs to the lipoxygenase family.</text>
</comment>
<dbReference type="PROSITE" id="PS51393">
    <property type="entry name" value="LIPOXYGENASE_3"/>
    <property type="match status" value="2"/>
</dbReference>
<evidence type="ECO:0000256" key="7">
    <source>
        <dbReference type="ARBA" id="ARBA00022964"/>
    </source>
</evidence>
<dbReference type="InterPro" id="IPR000907">
    <property type="entry name" value="LipOase"/>
</dbReference>
<dbReference type="FunFam" id="3.10.450.60:FF:000002">
    <property type="entry name" value="Lipoxygenase"/>
    <property type="match status" value="1"/>
</dbReference>
<keyword evidence="11 13" id="KW-0275">Fatty acid biosynthesis</keyword>
<evidence type="ECO:0000256" key="6">
    <source>
        <dbReference type="ARBA" id="ARBA00022832"/>
    </source>
</evidence>
<dbReference type="InterPro" id="IPR036226">
    <property type="entry name" value="LipOase_C_sf"/>
</dbReference>
<dbReference type="InterPro" id="IPR036392">
    <property type="entry name" value="PLAT/LH2_dom_sf"/>
</dbReference>
<dbReference type="EMBL" id="OIVN01002007">
    <property type="protein sequence ID" value="SPC99782.1"/>
    <property type="molecule type" value="Genomic_DNA"/>
</dbReference>
<evidence type="ECO:0000256" key="1">
    <source>
        <dbReference type="ARBA" id="ARBA00001962"/>
    </source>
</evidence>
<keyword evidence="10" id="KW-0443">Lipid metabolism</keyword>
<dbReference type="GO" id="GO:0006633">
    <property type="term" value="P:fatty acid biosynthetic process"/>
    <property type="evidence" value="ECO:0007669"/>
    <property type="project" value="UniProtKB-KW"/>
</dbReference>
<dbReference type="Gene3D" id="1.20.245.10">
    <property type="entry name" value="Lipoxygenase-1, Domain 5"/>
    <property type="match status" value="1"/>
</dbReference>
<dbReference type="InterPro" id="IPR001246">
    <property type="entry name" value="LipOase_plant"/>
</dbReference>
<protein>
    <recommendedName>
        <fullName evidence="13">Lipoxygenase</fullName>
        <ecNumber evidence="13">1.13.11.-</ecNumber>
    </recommendedName>
</protein>
<evidence type="ECO:0000259" key="15">
    <source>
        <dbReference type="PROSITE" id="PS51393"/>
    </source>
</evidence>
<dbReference type="SMART" id="SM00308">
    <property type="entry name" value="LH2"/>
    <property type="match status" value="1"/>
</dbReference>
<feature type="domain" description="Lipoxygenase" evidence="15">
    <location>
        <begin position="287"/>
        <end position="362"/>
    </location>
</feature>
<dbReference type="SUPFAM" id="SSF49723">
    <property type="entry name" value="Lipase/lipooxygenase domain (PLAT/LH2 domain)"/>
    <property type="match status" value="1"/>
</dbReference>
<dbReference type="SUPFAM" id="SSF48484">
    <property type="entry name" value="Lipoxigenase"/>
    <property type="match status" value="1"/>
</dbReference>
<keyword evidence="8 12" id="KW-0560">Oxidoreductase</keyword>
<keyword evidence="4 12" id="KW-0479">Metal-binding</keyword>
<dbReference type="PRINTS" id="PR00087">
    <property type="entry name" value="LIPOXYGENASE"/>
</dbReference>
<evidence type="ECO:0000256" key="11">
    <source>
        <dbReference type="ARBA" id="ARBA00023160"/>
    </source>
</evidence>